<dbReference type="InterPro" id="IPR038338">
    <property type="entry name" value="PriC_sf"/>
</dbReference>
<keyword evidence="2" id="KW-1185">Reference proteome</keyword>
<reference evidence="1 2" key="1">
    <citation type="submission" date="2018-12" db="EMBL/GenBank/DDBJ databases">
        <authorList>
            <person name="Yu L."/>
        </authorList>
    </citation>
    <scope>NUCLEOTIDE SEQUENCE [LARGE SCALE GENOMIC DNA]</scope>
    <source>
        <strain evidence="1 2">HAW-EB5</strain>
    </source>
</reference>
<dbReference type="OrthoDB" id="7061116at2"/>
<comment type="caution">
    <text evidence="1">The sequence shown here is derived from an EMBL/GenBank/DDBJ whole genome shotgun (WGS) entry which is preliminary data.</text>
</comment>
<dbReference type="Gene3D" id="1.20.1270.340">
    <property type="match status" value="1"/>
</dbReference>
<evidence type="ECO:0000313" key="2">
    <source>
        <dbReference type="Proteomes" id="UP000282060"/>
    </source>
</evidence>
<protein>
    <submittedName>
        <fullName evidence="1">Prepilin peptidase</fullName>
    </submittedName>
</protein>
<dbReference type="AlphaFoldDB" id="A0A3S0IFG8"/>
<accession>A0A3S0IFG8</accession>
<dbReference type="Pfam" id="PF07445">
    <property type="entry name" value="PriC"/>
    <property type="match status" value="1"/>
</dbReference>
<organism evidence="1 2">
    <name type="scientific">Shewanella atlantica</name>
    <dbReference type="NCBI Taxonomy" id="271099"/>
    <lineage>
        <taxon>Bacteria</taxon>
        <taxon>Pseudomonadati</taxon>
        <taxon>Pseudomonadota</taxon>
        <taxon>Gammaproteobacteria</taxon>
        <taxon>Alteromonadales</taxon>
        <taxon>Shewanellaceae</taxon>
        <taxon>Shewanella</taxon>
    </lineage>
</organism>
<name>A0A3S0IFG8_9GAMM</name>
<proteinExistence type="predicted"/>
<dbReference type="InterPro" id="IPR010890">
    <property type="entry name" value="PriC"/>
</dbReference>
<evidence type="ECO:0000313" key="1">
    <source>
        <dbReference type="EMBL" id="RTR34320.1"/>
    </source>
</evidence>
<gene>
    <name evidence="1" type="ORF">EKG39_01165</name>
</gene>
<sequence>MNTNELLKRLRVQHKQLEQEVLQHDAVLPKGQRRLLQDTERFNDELFIQTGAELKPCIEQINKSIQQLEKLLRSGLSASTIALSCERIQDRFTAVRRALNTTTLGVKSAEQQKAARIAQARSRRKKTHNDSGFNWIAAGVMQNSHQLYEELNKHHNWVKKFEQKIESLQSELENCHSADKIKMQNEILLVHRRLGKCRQAISYIEERIQAFERPYRQTNRRY</sequence>
<dbReference type="EMBL" id="RXNV01000001">
    <property type="protein sequence ID" value="RTR34320.1"/>
    <property type="molecule type" value="Genomic_DNA"/>
</dbReference>
<dbReference type="RefSeq" id="WP_126503444.1">
    <property type="nucleotide sequence ID" value="NZ_RXNV01000001.1"/>
</dbReference>
<dbReference type="Proteomes" id="UP000282060">
    <property type="component" value="Unassembled WGS sequence"/>
</dbReference>